<reference evidence="1 2" key="1">
    <citation type="submission" date="2020-11" db="EMBL/GenBank/DDBJ databases">
        <title>Draft Genome Sequence and Secondary Metabolite Biosynthetic Potential of the Lysobacter niastensis Type strain DSM 18481.</title>
        <authorList>
            <person name="Turrini P."/>
            <person name="Artuso I."/>
            <person name="Tescari M."/>
            <person name="Lugli G.A."/>
            <person name="Frangipani E."/>
            <person name="Ventura M."/>
            <person name="Visca P."/>
        </authorList>
    </citation>
    <scope>NUCLEOTIDE SEQUENCE [LARGE SCALE GENOMIC DNA]</scope>
    <source>
        <strain evidence="1 2">DSM 18481</strain>
    </source>
</reference>
<dbReference type="EMBL" id="JADLZT010000007">
    <property type="protein sequence ID" value="MBF6025060.1"/>
    <property type="molecule type" value="Genomic_DNA"/>
</dbReference>
<dbReference type="Proteomes" id="UP001429984">
    <property type="component" value="Unassembled WGS sequence"/>
</dbReference>
<accession>A0ABS0B7R2</accession>
<sequence>MDEIRVTRESVCAADDQTMPLELTLPISSKETFGSVMERIAKSAFLQFSSTYTCASGFVAGEPVARVLANFKSGQEAECIAPAEAPACQVIPGGLLEFRWAGSNNSFKPNPLRGSA</sequence>
<gene>
    <name evidence="1" type="ORF">IU514_13595</name>
</gene>
<keyword evidence="2" id="KW-1185">Reference proteome</keyword>
<proteinExistence type="predicted"/>
<name>A0ABS0B7R2_9GAMM</name>
<protein>
    <submittedName>
        <fullName evidence="1">Uncharacterized protein</fullName>
    </submittedName>
</protein>
<organism evidence="1 2">
    <name type="scientific">Lysobacter niastensis</name>
    <dbReference type="NCBI Taxonomy" id="380629"/>
    <lineage>
        <taxon>Bacteria</taxon>
        <taxon>Pseudomonadati</taxon>
        <taxon>Pseudomonadota</taxon>
        <taxon>Gammaproteobacteria</taxon>
        <taxon>Lysobacterales</taxon>
        <taxon>Lysobacteraceae</taxon>
        <taxon>Lysobacter</taxon>
    </lineage>
</organism>
<evidence type="ECO:0000313" key="2">
    <source>
        <dbReference type="Proteomes" id="UP001429984"/>
    </source>
</evidence>
<dbReference type="RefSeq" id="WP_194931670.1">
    <property type="nucleotide sequence ID" value="NZ_JADLZT010000007.1"/>
</dbReference>
<evidence type="ECO:0000313" key="1">
    <source>
        <dbReference type="EMBL" id="MBF6025060.1"/>
    </source>
</evidence>
<comment type="caution">
    <text evidence="1">The sequence shown here is derived from an EMBL/GenBank/DDBJ whole genome shotgun (WGS) entry which is preliminary data.</text>
</comment>